<feature type="domain" description="Major facilitator superfamily (MFS) profile" evidence="7">
    <location>
        <begin position="118"/>
        <end position="510"/>
    </location>
</feature>
<evidence type="ECO:0000256" key="2">
    <source>
        <dbReference type="ARBA" id="ARBA00022692"/>
    </source>
</evidence>
<comment type="subcellular location">
    <subcellularLocation>
        <location evidence="1">Membrane</location>
        <topology evidence="1">Multi-pass membrane protein</topology>
    </subcellularLocation>
</comment>
<keyword evidence="4 6" id="KW-0472">Membrane</keyword>
<gene>
    <name evidence="8" type="ORF">HII31_09077</name>
</gene>
<evidence type="ECO:0000256" key="4">
    <source>
        <dbReference type="ARBA" id="ARBA00023136"/>
    </source>
</evidence>
<dbReference type="FunFam" id="1.20.1250.20:FF:000308">
    <property type="entry name" value="MFS efflux transporter"/>
    <property type="match status" value="1"/>
</dbReference>
<feature type="transmembrane region" description="Helical" evidence="6">
    <location>
        <begin position="423"/>
        <end position="441"/>
    </location>
</feature>
<dbReference type="PANTHER" id="PTHR23514:SF6">
    <property type="entry name" value="MAJOR FACILITATOR SUPERFAMILY (MFS) PROFILE DOMAIN-CONTAINING PROTEIN"/>
    <property type="match status" value="1"/>
</dbReference>
<dbReference type="InterPro" id="IPR036259">
    <property type="entry name" value="MFS_trans_sf"/>
</dbReference>
<comment type="caution">
    <text evidence="8">The sequence shown here is derived from an EMBL/GenBank/DDBJ whole genome shotgun (WGS) entry which is preliminary data.</text>
</comment>
<feature type="transmembrane region" description="Helical" evidence="6">
    <location>
        <begin position="486"/>
        <end position="506"/>
    </location>
</feature>
<organism evidence="8 9">
    <name type="scientific">Pseudocercospora fuligena</name>
    <dbReference type="NCBI Taxonomy" id="685502"/>
    <lineage>
        <taxon>Eukaryota</taxon>
        <taxon>Fungi</taxon>
        <taxon>Dikarya</taxon>
        <taxon>Ascomycota</taxon>
        <taxon>Pezizomycotina</taxon>
        <taxon>Dothideomycetes</taxon>
        <taxon>Dothideomycetidae</taxon>
        <taxon>Mycosphaerellales</taxon>
        <taxon>Mycosphaerellaceae</taxon>
        <taxon>Pseudocercospora</taxon>
    </lineage>
</organism>
<evidence type="ECO:0000256" key="6">
    <source>
        <dbReference type="SAM" id="Phobius"/>
    </source>
</evidence>
<feature type="compositionally biased region" description="Polar residues" evidence="5">
    <location>
        <begin position="77"/>
        <end position="96"/>
    </location>
</feature>
<keyword evidence="3 6" id="KW-1133">Transmembrane helix</keyword>
<feature type="transmembrane region" description="Helical" evidence="6">
    <location>
        <begin position="149"/>
        <end position="172"/>
    </location>
</feature>
<dbReference type="InterPro" id="IPR051788">
    <property type="entry name" value="MFS_Transporter"/>
</dbReference>
<evidence type="ECO:0000256" key="3">
    <source>
        <dbReference type="ARBA" id="ARBA00022989"/>
    </source>
</evidence>
<proteinExistence type="predicted"/>
<keyword evidence="9" id="KW-1185">Reference proteome</keyword>
<dbReference type="AlphaFoldDB" id="A0A8H6REI5"/>
<dbReference type="PROSITE" id="PS50850">
    <property type="entry name" value="MFS"/>
    <property type="match status" value="1"/>
</dbReference>
<sequence>MMGSLAFAAGLQIDQKQADTRIQEPPSTVKTHSRGPSIEELDAIELGDIGRLTTSKHDDKSFSAGPDSLAQVHKPCWSSSETPQTPNELEASQPSTPKRDTATGILPTFSNPAMNGWRVLYCCVAYFANGMSDSAPGAIIPYIEDWYHIGYAIVSLIWIANAIGFILSAFFNDPIVDKLGRAKSLMLSASLMCAAYIIIACAPPFPVVVVAYLIMGFGNAMNLALNNVFCANLSGSTILLGLAQGSYGIGGIIAPIAATAMVSNGIFWARFYLITMSIQVICFFFAGWSFWGYEKEPQAAFTSNLQQVASNQAESVGSTKLRMLGKALRNKTTLIGALFIFAYQGAEVSESGWFISYLINYRHGDPVKVGYVTSGFWAGITVGRFTLVWLAQKVGERRFVFATIAGTIIFQLMSWLIPSIVGNAVSVAFVGLLLGPIYPCAQTIFSRLLPGNLQVIAIGFISSAGSSGGAVVPFLTGLIAQASGTWVLHPICIAGYVVMTICWVFLPRVKKPTD</sequence>
<dbReference type="SUPFAM" id="SSF103473">
    <property type="entry name" value="MFS general substrate transporter"/>
    <property type="match status" value="1"/>
</dbReference>
<evidence type="ECO:0000313" key="9">
    <source>
        <dbReference type="Proteomes" id="UP000660729"/>
    </source>
</evidence>
<feature type="transmembrane region" description="Helical" evidence="6">
    <location>
        <begin position="399"/>
        <end position="417"/>
    </location>
</feature>
<dbReference type="InterPro" id="IPR011701">
    <property type="entry name" value="MFS"/>
</dbReference>
<evidence type="ECO:0000313" key="8">
    <source>
        <dbReference type="EMBL" id="KAF7189633.1"/>
    </source>
</evidence>
<dbReference type="FunFam" id="1.20.1250.20:FF:000286">
    <property type="entry name" value="MFS efflux transporter"/>
    <property type="match status" value="1"/>
</dbReference>
<feature type="transmembrane region" description="Helical" evidence="6">
    <location>
        <begin position="271"/>
        <end position="291"/>
    </location>
</feature>
<evidence type="ECO:0000256" key="5">
    <source>
        <dbReference type="SAM" id="MobiDB-lite"/>
    </source>
</evidence>
<dbReference type="Proteomes" id="UP000660729">
    <property type="component" value="Unassembled WGS sequence"/>
</dbReference>
<protein>
    <submittedName>
        <fullName evidence="8">Bypass of stop codon protein 6</fullName>
    </submittedName>
</protein>
<dbReference type="InterPro" id="IPR020846">
    <property type="entry name" value="MFS_dom"/>
</dbReference>
<feature type="transmembrane region" description="Helical" evidence="6">
    <location>
        <begin position="238"/>
        <end position="259"/>
    </location>
</feature>
<dbReference type="OrthoDB" id="413079at2759"/>
<dbReference type="GO" id="GO:0022857">
    <property type="term" value="F:transmembrane transporter activity"/>
    <property type="evidence" value="ECO:0007669"/>
    <property type="project" value="InterPro"/>
</dbReference>
<accession>A0A8H6REI5</accession>
<dbReference type="Pfam" id="PF07690">
    <property type="entry name" value="MFS_1"/>
    <property type="match status" value="2"/>
</dbReference>
<feature type="transmembrane region" description="Helical" evidence="6">
    <location>
        <begin position="369"/>
        <end position="387"/>
    </location>
</feature>
<name>A0A8H6REI5_9PEZI</name>
<dbReference type="Gene3D" id="1.20.1250.20">
    <property type="entry name" value="MFS general substrate transporter like domains"/>
    <property type="match status" value="2"/>
</dbReference>
<keyword evidence="2 6" id="KW-0812">Transmembrane</keyword>
<feature type="region of interest" description="Disordered" evidence="5">
    <location>
        <begin position="15"/>
        <end position="102"/>
    </location>
</feature>
<reference evidence="8" key="1">
    <citation type="submission" date="2020-04" db="EMBL/GenBank/DDBJ databases">
        <title>Draft genome resource of the tomato pathogen Pseudocercospora fuligena.</title>
        <authorList>
            <person name="Zaccaron A."/>
        </authorList>
    </citation>
    <scope>NUCLEOTIDE SEQUENCE</scope>
    <source>
        <strain evidence="8">PF001</strain>
    </source>
</reference>
<evidence type="ECO:0000259" key="7">
    <source>
        <dbReference type="PROSITE" id="PS50850"/>
    </source>
</evidence>
<dbReference type="EMBL" id="JABCIY010000183">
    <property type="protein sequence ID" value="KAF7189633.1"/>
    <property type="molecule type" value="Genomic_DNA"/>
</dbReference>
<evidence type="ECO:0000256" key="1">
    <source>
        <dbReference type="ARBA" id="ARBA00004141"/>
    </source>
</evidence>
<feature type="transmembrane region" description="Helical" evidence="6">
    <location>
        <begin position="453"/>
        <end position="480"/>
    </location>
</feature>
<dbReference type="PANTHER" id="PTHR23514">
    <property type="entry name" value="BYPASS OF STOP CODON PROTEIN 6"/>
    <property type="match status" value="1"/>
</dbReference>
<dbReference type="GO" id="GO:0016020">
    <property type="term" value="C:membrane"/>
    <property type="evidence" value="ECO:0007669"/>
    <property type="project" value="UniProtKB-SubCell"/>
</dbReference>